<keyword evidence="3" id="KW-0805">Transcription regulation</keyword>
<gene>
    <name evidence="7" type="primary">RANBP2_1</name>
    <name evidence="7" type="ORF">CM83_11987</name>
</gene>
<sequence>NQTNTQVLTRLRKPNYSAEEKVLLVDVLETVLASEQNFRAFCNGKWILKNSIWKRVEEDFNRQSCNKTFRDGGALKKLYKNMRWSARTNSINGRLCPMDERFVELFGSLS</sequence>
<name>A0A0A9ZA06_LYGHE</name>
<evidence type="ECO:0000256" key="1">
    <source>
        <dbReference type="ARBA" id="ARBA00011764"/>
    </source>
</evidence>
<evidence type="ECO:0000256" key="5">
    <source>
        <dbReference type="ARBA" id="ARBA00025466"/>
    </source>
</evidence>
<comment type="subunit">
    <text evidence="1">Self-associates forming complexes of several hundred monomers.</text>
</comment>
<dbReference type="EMBL" id="GBHO01003421">
    <property type="protein sequence ID" value="JAG40183.1"/>
    <property type="molecule type" value="Transcribed_RNA"/>
</dbReference>
<keyword evidence="4" id="KW-0804">Transcription</keyword>
<reference evidence="7" key="1">
    <citation type="journal article" date="2014" name="PLoS ONE">
        <title>Transcriptome-Based Identification of ABC Transporters in the Western Tarnished Plant Bug Lygus hesperus.</title>
        <authorList>
            <person name="Hull J.J."/>
            <person name="Chaney K."/>
            <person name="Geib S.M."/>
            <person name="Fabrick J.A."/>
            <person name="Brent C.S."/>
            <person name="Walsh D."/>
            <person name="Lavine L.C."/>
        </authorList>
    </citation>
    <scope>NUCLEOTIDE SEQUENCE</scope>
</reference>
<feature type="non-terminal residue" evidence="7">
    <location>
        <position position="1"/>
    </location>
</feature>
<dbReference type="GO" id="GO:0016874">
    <property type="term" value="F:ligase activity"/>
    <property type="evidence" value="ECO:0007669"/>
    <property type="project" value="UniProtKB-KW"/>
</dbReference>
<evidence type="ECO:0000256" key="4">
    <source>
        <dbReference type="ARBA" id="ARBA00023163"/>
    </source>
</evidence>
<proteinExistence type="predicted"/>
<dbReference type="AlphaFoldDB" id="A0A0A9ZA06"/>
<keyword evidence="7" id="KW-0436">Ligase</keyword>
<comment type="function">
    <text evidence="5">Involved in transvection phenomena (= synapsis-dependent gene expression), where the synaptic pairing of chromosomes carrying genes with which zeste interacts influences the expression of these genes. Zeste binds to DNA and stimulates transcription from a nearby promoter.</text>
</comment>
<accession>A0A0A9ZA06</accession>
<dbReference type="InterPro" id="IPR028002">
    <property type="entry name" value="Myb_DNA-bind_5"/>
</dbReference>
<protein>
    <recommendedName>
        <fullName evidence="2">Regulatory protein zeste</fullName>
    </recommendedName>
</protein>
<reference evidence="7" key="2">
    <citation type="submission" date="2014-07" db="EMBL/GenBank/DDBJ databases">
        <authorList>
            <person name="Hull J."/>
        </authorList>
    </citation>
    <scope>NUCLEOTIDE SEQUENCE</scope>
</reference>
<evidence type="ECO:0000313" key="7">
    <source>
        <dbReference type="EMBL" id="JAG40183.1"/>
    </source>
</evidence>
<evidence type="ECO:0000256" key="2">
    <source>
        <dbReference type="ARBA" id="ARBA00016807"/>
    </source>
</evidence>
<feature type="domain" description="Myb/SANT-like DNA-binding" evidence="6">
    <location>
        <begin position="12"/>
        <end position="88"/>
    </location>
</feature>
<organism evidence="7">
    <name type="scientific">Lygus hesperus</name>
    <name type="common">Western plant bug</name>
    <dbReference type="NCBI Taxonomy" id="30085"/>
    <lineage>
        <taxon>Eukaryota</taxon>
        <taxon>Metazoa</taxon>
        <taxon>Ecdysozoa</taxon>
        <taxon>Arthropoda</taxon>
        <taxon>Hexapoda</taxon>
        <taxon>Insecta</taxon>
        <taxon>Pterygota</taxon>
        <taxon>Neoptera</taxon>
        <taxon>Paraneoptera</taxon>
        <taxon>Hemiptera</taxon>
        <taxon>Heteroptera</taxon>
        <taxon>Panheteroptera</taxon>
        <taxon>Cimicomorpha</taxon>
        <taxon>Miridae</taxon>
        <taxon>Mirini</taxon>
        <taxon>Lygus</taxon>
    </lineage>
</organism>
<evidence type="ECO:0000256" key="3">
    <source>
        <dbReference type="ARBA" id="ARBA00023015"/>
    </source>
</evidence>
<evidence type="ECO:0000259" key="6">
    <source>
        <dbReference type="Pfam" id="PF13873"/>
    </source>
</evidence>
<dbReference type="Pfam" id="PF13873">
    <property type="entry name" value="Myb_DNA-bind_5"/>
    <property type="match status" value="1"/>
</dbReference>